<dbReference type="Pfam" id="PF14062">
    <property type="entry name" value="DUF4253"/>
    <property type="match status" value="1"/>
</dbReference>
<evidence type="ECO:0000313" key="2">
    <source>
        <dbReference type="EMBL" id="SET36063.1"/>
    </source>
</evidence>
<dbReference type="EMBL" id="FOIM01000005">
    <property type="protein sequence ID" value="SET36063.1"/>
    <property type="molecule type" value="Genomic_DNA"/>
</dbReference>
<accession>A0A1I0DW15</accession>
<organism evidence="2 3">
    <name type="scientific">Enterocloster lavalensis</name>
    <dbReference type="NCBI Taxonomy" id="460384"/>
    <lineage>
        <taxon>Bacteria</taxon>
        <taxon>Bacillati</taxon>
        <taxon>Bacillota</taxon>
        <taxon>Clostridia</taxon>
        <taxon>Lachnospirales</taxon>
        <taxon>Lachnospiraceae</taxon>
        <taxon>Enterocloster</taxon>
    </lineage>
</organism>
<protein>
    <recommendedName>
        <fullName evidence="1">DUF4253 domain-containing protein</fullName>
    </recommendedName>
</protein>
<dbReference type="STRING" id="460384.SAMN05216313_10567"/>
<keyword evidence="3" id="KW-1185">Reference proteome</keyword>
<reference evidence="3" key="1">
    <citation type="submission" date="2016-10" db="EMBL/GenBank/DDBJ databases">
        <authorList>
            <person name="Varghese N."/>
            <person name="Submissions S."/>
        </authorList>
    </citation>
    <scope>NUCLEOTIDE SEQUENCE [LARGE SCALE GENOMIC DNA]</scope>
    <source>
        <strain evidence="3">NLAE-zl-G277</strain>
    </source>
</reference>
<proteinExistence type="predicted"/>
<evidence type="ECO:0000313" key="3">
    <source>
        <dbReference type="Proteomes" id="UP000198508"/>
    </source>
</evidence>
<sequence>MKKPNTFVNLTQSLIRYLNCPCQSFEPMEDDDPIQNAYRQARDRGVREGFLPVLVVVNETLWECLVMNSGQDNDADDFAFDPGAVANYRNAMLSAPLKSGRLVLDHLTGVRREEASEDDMGWDEEILGEMAGGQAIDRFCGYWDYSTKKTYPLVLAEIPVSRPWEIFAWLPFGGWNECPDTPELMAVSKYWFELYGAVPAVITHDVLEYSLPAPVGDDAAVKLALEHYAWCPDVVDQGSEDGTVGTLADTLRQSTIWYFWWD</sequence>
<name>A0A1I0DW15_9FIRM</name>
<dbReference type="Proteomes" id="UP000198508">
    <property type="component" value="Unassembled WGS sequence"/>
</dbReference>
<evidence type="ECO:0000259" key="1">
    <source>
        <dbReference type="Pfam" id="PF14062"/>
    </source>
</evidence>
<gene>
    <name evidence="2" type="ORF">SAMN05216313_10567</name>
</gene>
<dbReference type="RefSeq" id="WP_092361641.1">
    <property type="nucleotide sequence ID" value="NZ_DAINWJ010000144.1"/>
</dbReference>
<dbReference type="AlphaFoldDB" id="A0A1I0DW15"/>
<dbReference type="InterPro" id="IPR025349">
    <property type="entry name" value="DUF4253"/>
</dbReference>
<feature type="domain" description="DUF4253" evidence="1">
    <location>
        <begin position="155"/>
        <end position="262"/>
    </location>
</feature>